<organism evidence="1 2">
    <name type="scientific">Glarea lozoyensis (strain ATCC 74030 / MF5533)</name>
    <dbReference type="NCBI Taxonomy" id="1104152"/>
    <lineage>
        <taxon>Eukaryota</taxon>
        <taxon>Fungi</taxon>
        <taxon>Dikarya</taxon>
        <taxon>Ascomycota</taxon>
        <taxon>Pezizomycotina</taxon>
        <taxon>Leotiomycetes</taxon>
        <taxon>Helotiales</taxon>
        <taxon>Helotiaceae</taxon>
        <taxon>Glarea</taxon>
    </lineage>
</organism>
<dbReference type="EMBL" id="AGUE01000047">
    <property type="protein sequence ID" value="EHL01632.1"/>
    <property type="molecule type" value="Genomic_DNA"/>
</dbReference>
<comment type="caution">
    <text evidence="1">The sequence shown here is derived from an EMBL/GenBank/DDBJ whole genome shotgun (WGS) entry which is preliminary data.</text>
</comment>
<proteinExistence type="predicted"/>
<dbReference type="AlphaFoldDB" id="H0EIB1"/>
<name>H0EIB1_GLAL7</name>
<dbReference type="InParanoid" id="H0EIB1"/>
<evidence type="ECO:0000313" key="2">
    <source>
        <dbReference type="Proteomes" id="UP000005446"/>
    </source>
</evidence>
<protein>
    <submittedName>
        <fullName evidence="1">Uncharacterized protein</fullName>
    </submittedName>
</protein>
<dbReference type="HOGENOM" id="CLU_3359830_0_0_1"/>
<sequence length="36" mass="3969">MSFSFDIQPIGRFVGQSAAIKRPRLASLTMINTRSA</sequence>
<dbReference type="Proteomes" id="UP000005446">
    <property type="component" value="Unassembled WGS sequence"/>
</dbReference>
<dbReference type="OrthoDB" id="5853397at2759"/>
<keyword evidence="2" id="KW-1185">Reference proteome</keyword>
<gene>
    <name evidence="1" type="ORF">M7I_2265</name>
</gene>
<evidence type="ECO:0000313" key="1">
    <source>
        <dbReference type="EMBL" id="EHL01632.1"/>
    </source>
</evidence>
<reference evidence="1 2" key="1">
    <citation type="journal article" date="2012" name="Eukaryot. Cell">
        <title>Genome sequence of the fungus Glarea lozoyensis: the first genome sequence of a species from the Helotiaceae family.</title>
        <authorList>
            <person name="Youssar L."/>
            <person name="Gruening B.A."/>
            <person name="Erxleben A."/>
            <person name="Guenther S."/>
            <person name="Huettel W."/>
        </authorList>
    </citation>
    <scope>NUCLEOTIDE SEQUENCE [LARGE SCALE GENOMIC DNA]</scope>
    <source>
        <strain evidence="2">ATCC 74030 / MF5533</strain>
    </source>
</reference>
<accession>H0EIB1</accession>